<evidence type="ECO:0000256" key="5">
    <source>
        <dbReference type="ARBA" id="ARBA00022989"/>
    </source>
</evidence>
<gene>
    <name evidence="9" type="ORF">RJ641_001665</name>
</gene>
<evidence type="ECO:0000256" key="6">
    <source>
        <dbReference type="ARBA" id="ARBA00023136"/>
    </source>
</evidence>
<dbReference type="GO" id="GO:0005886">
    <property type="term" value="C:plasma membrane"/>
    <property type="evidence" value="ECO:0007669"/>
    <property type="project" value="UniProtKB-SubCell"/>
</dbReference>
<evidence type="ECO:0000313" key="9">
    <source>
        <dbReference type="EMBL" id="KAK6932041.1"/>
    </source>
</evidence>
<dbReference type="InterPro" id="IPR006459">
    <property type="entry name" value="CASP/CASPL"/>
</dbReference>
<comment type="caution">
    <text evidence="7">Lacks conserved residue(s) required for the propagation of feature annotation.</text>
</comment>
<keyword evidence="4 7" id="KW-0812">Transmembrane</keyword>
<accession>A0AAN8ZBG3</accession>
<dbReference type="Proteomes" id="UP001370490">
    <property type="component" value="Unassembled WGS sequence"/>
</dbReference>
<feature type="domain" description="Casparian strip membrane protein" evidence="8">
    <location>
        <begin position="91"/>
        <end position="144"/>
    </location>
</feature>
<comment type="subcellular location">
    <subcellularLocation>
        <location evidence="1 7">Cell membrane</location>
        <topology evidence="1 7">Multi-pass membrane protein</topology>
    </subcellularLocation>
</comment>
<evidence type="ECO:0000256" key="4">
    <source>
        <dbReference type="ARBA" id="ARBA00022692"/>
    </source>
</evidence>
<keyword evidence="5 7" id="KW-1133">Transmembrane helix</keyword>
<keyword evidence="6 7" id="KW-0472">Membrane</keyword>
<dbReference type="Pfam" id="PF04535">
    <property type="entry name" value="CASP_dom"/>
    <property type="match status" value="1"/>
</dbReference>
<dbReference type="AlphaFoldDB" id="A0AAN8ZBG3"/>
<keyword evidence="10" id="KW-1185">Reference proteome</keyword>
<evidence type="ECO:0000259" key="8">
    <source>
        <dbReference type="Pfam" id="PF04535"/>
    </source>
</evidence>
<evidence type="ECO:0000256" key="1">
    <source>
        <dbReference type="ARBA" id="ARBA00004651"/>
    </source>
</evidence>
<feature type="transmembrane region" description="Helical" evidence="7">
    <location>
        <begin position="33"/>
        <end position="53"/>
    </location>
</feature>
<dbReference type="InterPro" id="IPR006702">
    <property type="entry name" value="CASP_dom"/>
</dbReference>
<comment type="subunit">
    <text evidence="7">Homodimer and heterodimers.</text>
</comment>
<protein>
    <recommendedName>
        <fullName evidence="7">CASP-like protein</fullName>
    </recommendedName>
</protein>
<evidence type="ECO:0000256" key="3">
    <source>
        <dbReference type="ARBA" id="ARBA00022475"/>
    </source>
</evidence>
<feature type="transmembrane region" description="Helical" evidence="7">
    <location>
        <begin position="134"/>
        <end position="158"/>
    </location>
</feature>
<name>A0AAN8ZBG3_9MAGN</name>
<dbReference type="EMBL" id="JBAMMX010000010">
    <property type="protein sequence ID" value="KAK6932041.1"/>
    <property type="molecule type" value="Genomic_DNA"/>
</dbReference>
<evidence type="ECO:0000313" key="10">
    <source>
        <dbReference type="Proteomes" id="UP001370490"/>
    </source>
</evidence>
<comment type="similarity">
    <text evidence="2 7">Belongs to the Casparian strip membrane proteins (CASP) family.</text>
</comment>
<comment type="caution">
    <text evidence="9">The sequence shown here is derived from an EMBL/GenBank/DDBJ whole genome shotgun (WGS) entry which is preliminary data.</text>
</comment>
<dbReference type="NCBIfam" id="TIGR01569">
    <property type="entry name" value="A_tha_TIGR01569"/>
    <property type="match status" value="1"/>
</dbReference>
<proteinExistence type="inferred from homology"/>
<sequence>MRAIQWSQRMGTKKLECGLVEIIATKPIEWRIILLRLVALFATLSATLVMVLSQESKPLSPQFSDDSDGYLFEQVRFQRAPCCPYSCSEMLNVELMSTGENTAAFMVKLTKNGNTPTRWNEICSNFETFCDYTVGALISSFIGLGFMVVITIFSILSLHKPLLVADRPIVPHV</sequence>
<keyword evidence="3 7" id="KW-1003">Cell membrane</keyword>
<organism evidence="9 10">
    <name type="scientific">Dillenia turbinata</name>
    <dbReference type="NCBI Taxonomy" id="194707"/>
    <lineage>
        <taxon>Eukaryota</taxon>
        <taxon>Viridiplantae</taxon>
        <taxon>Streptophyta</taxon>
        <taxon>Embryophyta</taxon>
        <taxon>Tracheophyta</taxon>
        <taxon>Spermatophyta</taxon>
        <taxon>Magnoliopsida</taxon>
        <taxon>eudicotyledons</taxon>
        <taxon>Gunneridae</taxon>
        <taxon>Pentapetalae</taxon>
        <taxon>Dilleniales</taxon>
        <taxon>Dilleniaceae</taxon>
        <taxon>Dillenia</taxon>
    </lineage>
</organism>
<evidence type="ECO:0000256" key="7">
    <source>
        <dbReference type="RuleBase" id="RU361233"/>
    </source>
</evidence>
<evidence type="ECO:0000256" key="2">
    <source>
        <dbReference type="ARBA" id="ARBA00007651"/>
    </source>
</evidence>
<reference evidence="9 10" key="1">
    <citation type="submission" date="2023-12" db="EMBL/GenBank/DDBJ databases">
        <title>A high-quality genome assembly for Dillenia turbinata (Dilleniales).</title>
        <authorList>
            <person name="Chanderbali A."/>
        </authorList>
    </citation>
    <scope>NUCLEOTIDE SEQUENCE [LARGE SCALE GENOMIC DNA]</scope>
    <source>
        <strain evidence="9">LSX21</strain>
        <tissue evidence="9">Leaf</tissue>
    </source>
</reference>